<dbReference type="EMBL" id="JBBNAE010000002">
    <property type="protein sequence ID" value="KAK9145152.1"/>
    <property type="molecule type" value="Genomic_DNA"/>
</dbReference>
<proteinExistence type="predicted"/>
<protein>
    <submittedName>
        <fullName evidence="2">Uncharacterized protein</fullName>
    </submittedName>
</protein>
<sequence>MLDEFGVELEASTESRRVGEDKKPHLGVPCPSAVEGKTPWRLGIKLPEFPPWLASPCV</sequence>
<dbReference type="Proteomes" id="UP001417504">
    <property type="component" value="Unassembled WGS sequence"/>
</dbReference>
<name>A0AAP0K3D0_9MAGN</name>
<evidence type="ECO:0000313" key="2">
    <source>
        <dbReference type="EMBL" id="KAK9145152.1"/>
    </source>
</evidence>
<comment type="caution">
    <text evidence="2">The sequence shown here is derived from an EMBL/GenBank/DDBJ whole genome shotgun (WGS) entry which is preliminary data.</text>
</comment>
<feature type="region of interest" description="Disordered" evidence="1">
    <location>
        <begin position="1"/>
        <end position="30"/>
    </location>
</feature>
<accession>A0AAP0K3D0</accession>
<organism evidence="2 3">
    <name type="scientific">Stephania japonica</name>
    <dbReference type="NCBI Taxonomy" id="461633"/>
    <lineage>
        <taxon>Eukaryota</taxon>
        <taxon>Viridiplantae</taxon>
        <taxon>Streptophyta</taxon>
        <taxon>Embryophyta</taxon>
        <taxon>Tracheophyta</taxon>
        <taxon>Spermatophyta</taxon>
        <taxon>Magnoliopsida</taxon>
        <taxon>Ranunculales</taxon>
        <taxon>Menispermaceae</taxon>
        <taxon>Menispermoideae</taxon>
        <taxon>Cissampelideae</taxon>
        <taxon>Stephania</taxon>
    </lineage>
</organism>
<evidence type="ECO:0000313" key="3">
    <source>
        <dbReference type="Proteomes" id="UP001417504"/>
    </source>
</evidence>
<feature type="compositionally biased region" description="Basic and acidic residues" evidence="1">
    <location>
        <begin position="13"/>
        <end position="24"/>
    </location>
</feature>
<keyword evidence="3" id="KW-1185">Reference proteome</keyword>
<gene>
    <name evidence="2" type="ORF">Sjap_005055</name>
</gene>
<dbReference type="AlphaFoldDB" id="A0AAP0K3D0"/>
<reference evidence="2 3" key="1">
    <citation type="submission" date="2024-01" db="EMBL/GenBank/DDBJ databases">
        <title>Genome assemblies of Stephania.</title>
        <authorList>
            <person name="Yang L."/>
        </authorList>
    </citation>
    <scope>NUCLEOTIDE SEQUENCE [LARGE SCALE GENOMIC DNA]</scope>
    <source>
        <strain evidence="2">QJT</strain>
        <tissue evidence="2">Leaf</tissue>
    </source>
</reference>
<evidence type="ECO:0000256" key="1">
    <source>
        <dbReference type="SAM" id="MobiDB-lite"/>
    </source>
</evidence>